<evidence type="ECO:0000313" key="2">
    <source>
        <dbReference type="Proteomes" id="UP001431429"/>
    </source>
</evidence>
<sequence>MTTFKVGDRVRYEARKGAAKYGVVTYGPYRSMHGNATYLVRLDGDNRWEWVLSGDTLKAVRSVAVGDSLTLSGTRHTVEAGPFRGVDDTDDWFVLKRDSGHEMRTASELEQASDHRRARTYEHNGVTYDLTAKYLDSERDVWSFTGRTDPDGTPRVTMTDHVDNRDTVAEIANVWGPLIKV</sequence>
<organism evidence="1 2">
    <name type="scientific">Streptomyces albipurpureus</name>
    <dbReference type="NCBI Taxonomy" id="2897419"/>
    <lineage>
        <taxon>Bacteria</taxon>
        <taxon>Bacillati</taxon>
        <taxon>Actinomycetota</taxon>
        <taxon>Actinomycetes</taxon>
        <taxon>Kitasatosporales</taxon>
        <taxon>Streptomycetaceae</taxon>
        <taxon>Streptomyces</taxon>
    </lineage>
</organism>
<dbReference type="NCBIfam" id="NF038082">
    <property type="entry name" value="phiSA1p31"/>
    <property type="match status" value="1"/>
</dbReference>
<proteinExistence type="predicted"/>
<dbReference type="RefSeq" id="WP_250922070.1">
    <property type="nucleotide sequence ID" value="NZ_JAMQAW010000032.1"/>
</dbReference>
<dbReference type="EMBL" id="JAMQAW010000032">
    <property type="protein sequence ID" value="MCM2391744.1"/>
    <property type="molecule type" value="Genomic_DNA"/>
</dbReference>
<reference evidence="1" key="1">
    <citation type="submission" date="2022-06" db="EMBL/GenBank/DDBJ databases">
        <title>Genome public.</title>
        <authorList>
            <person name="Sun Q."/>
        </authorList>
    </citation>
    <scope>NUCLEOTIDE SEQUENCE</scope>
    <source>
        <strain evidence="1">CWNU-1</strain>
    </source>
</reference>
<accession>A0ABT0UT20</accession>
<name>A0ABT0UT20_9ACTN</name>
<protein>
    <submittedName>
        <fullName evidence="1">PhiSA1p31-related protein</fullName>
    </submittedName>
</protein>
<dbReference type="Proteomes" id="UP001431429">
    <property type="component" value="Unassembled WGS sequence"/>
</dbReference>
<gene>
    <name evidence="1" type="ORF">NBG84_26245</name>
</gene>
<evidence type="ECO:0000313" key="1">
    <source>
        <dbReference type="EMBL" id="MCM2391744.1"/>
    </source>
</evidence>
<comment type="caution">
    <text evidence="1">The sequence shown here is derived from an EMBL/GenBank/DDBJ whole genome shotgun (WGS) entry which is preliminary data.</text>
</comment>
<keyword evidence="2" id="KW-1185">Reference proteome</keyword>